<gene>
    <name evidence="8" type="ORF">SAMN04488065_2145</name>
</gene>
<proteinExistence type="predicted"/>
<evidence type="ECO:0000256" key="6">
    <source>
        <dbReference type="ARBA" id="ARBA00047561"/>
    </source>
</evidence>
<evidence type="ECO:0000259" key="7">
    <source>
        <dbReference type="Pfam" id="PF14824"/>
    </source>
</evidence>
<dbReference type="Proteomes" id="UP000236755">
    <property type="component" value="Unassembled WGS sequence"/>
</dbReference>
<dbReference type="STRING" id="555874.SAMN04488065_2145"/>
<dbReference type="InterPro" id="IPR028281">
    <property type="entry name" value="Sirohaem_synthase_central"/>
</dbReference>
<evidence type="ECO:0000256" key="2">
    <source>
        <dbReference type="ARBA" id="ARBA00012400"/>
    </source>
</evidence>
<dbReference type="AlphaFoldDB" id="A0A1H3Z5F5"/>
<dbReference type="GO" id="GO:0004325">
    <property type="term" value="F:ferrochelatase activity"/>
    <property type="evidence" value="ECO:0007669"/>
    <property type="project" value="InterPro"/>
</dbReference>
<dbReference type="SUPFAM" id="SSF51735">
    <property type="entry name" value="NAD(P)-binding Rossmann-fold domains"/>
    <property type="match status" value="1"/>
</dbReference>
<feature type="domain" description="Siroheme synthase central" evidence="7">
    <location>
        <begin position="120"/>
        <end position="146"/>
    </location>
</feature>
<dbReference type="NCBIfam" id="TIGR01470">
    <property type="entry name" value="cysG_Nterm"/>
    <property type="match status" value="1"/>
</dbReference>
<dbReference type="PANTHER" id="PTHR35330">
    <property type="entry name" value="SIROHEME BIOSYNTHESIS PROTEIN MET8"/>
    <property type="match status" value="1"/>
</dbReference>
<keyword evidence="3" id="KW-0560">Oxidoreductase</keyword>
<dbReference type="Pfam" id="PF13241">
    <property type="entry name" value="NAD_binding_7"/>
    <property type="match status" value="1"/>
</dbReference>
<dbReference type="UniPathway" id="UPA00262">
    <property type="reaction ID" value="UER00222"/>
</dbReference>
<dbReference type="Gene3D" id="3.40.50.720">
    <property type="entry name" value="NAD(P)-binding Rossmann-like Domain"/>
    <property type="match status" value="1"/>
</dbReference>
<comment type="pathway">
    <text evidence="1">Porphyrin-containing compound metabolism; siroheme biosynthesis; sirohydrochlorin from precorrin-2: step 1/1.</text>
</comment>
<organism evidence="8 9">
    <name type="scientific">Haloplanus vescus</name>
    <dbReference type="NCBI Taxonomy" id="555874"/>
    <lineage>
        <taxon>Archaea</taxon>
        <taxon>Methanobacteriati</taxon>
        <taxon>Methanobacteriota</taxon>
        <taxon>Stenosarchaea group</taxon>
        <taxon>Halobacteria</taxon>
        <taxon>Halobacteriales</taxon>
        <taxon>Haloferacaceae</taxon>
        <taxon>Haloplanus</taxon>
    </lineage>
</organism>
<dbReference type="EMBL" id="FNQT01000003">
    <property type="protein sequence ID" value="SEA18512.1"/>
    <property type="molecule type" value="Genomic_DNA"/>
</dbReference>
<comment type="catalytic activity">
    <reaction evidence="6">
        <text>precorrin-2 + NAD(+) = sirohydrochlorin + NADH + 2 H(+)</text>
        <dbReference type="Rhea" id="RHEA:15613"/>
        <dbReference type="ChEBI" id="CHEBI:15378"/>
        <dbReference type="ChEBI" id="CHEBI:57540"/>
        <dbReference type="ChEBI" id="CHEBI:57945"/>
        <dbReference type="ChEBI" id="CHEBI:58351"/>
        <dbReference type="ChEBI" id="CHEBI:58827"/>
        <dbReference type="EC" id="1.3.1.76"/>
    </reaction>
</comment>
<dbReference type="Pfam" id="PF14824">
    <property type="entry name" value="Sirohm_synth_M"/>
    <property type="match status" value="1"/>
</dbReference>
<dbReference type="EC" id="1.3.1.76" evidence="2"/>
<dbReference type="RefSeq" id="WP_092634776.1">
    <property type="nucleotide sequence ID" value="NZ_FNQT01000003.1"/>
</dbReference>
<sequence>MIPLVHDFEGETVLVFGGGSVGARKARRFAREARVVVVSPTFADADFGASEFVRAAPTPEDIEAWVNAADPMLVVAATDDTALNAAIERAATEAGILVNRADQSGARDRRSVVVPATVEDDPVSVAVTTGGSSPAVSRHLRRELESVVAGAGLVATAVSEAREAMKAEGVDPERRRDAIRAAAEAEEVWTAAQTGDEEAVRDAVAAVVDAER</sequence>
<evidence type="ECO:0000256" key="4">
    <source>
        <dbReference type="ARBA" id="ARBA00023027"/>
    </source>
</evidence>
<dbReference type="InterPro" id="IPR028161">
    <property type="entry name" value="Met8-like"/>
</dbReference>
<evidence type="ECO:0000313" key="8">
    <source>
        <dbReference type="EMBL" id="SEA18512.1"/>
    </source>
</evidence>
<dbReference type="SUPFAM" id="SSF75615">
    <property type="entry name" value="Siroheme synthase middle domains-like"/>
    <property type="match status" value="1"/>
</dbReference>
<name>A0A1H3Z5F5_9EURY</name>
<evidence type="ECO:0000256" key="3">
    <source>
        <dbReference type="ARBA" id="ARBA00023002"/>
    </source>
</evidence>
<accession>A0A1H3Z5F5</accession>
<dbReference type="InterPro" id="IPR036291">
    <property type="entry name" value="NAD(P)-bd_dom_sf"/>
</dbReference>
<evidence type="ECO:0000256" key="5">
    <source>
        <dbReference type="ARBA" id="ARBA00023244"/>
    </source>
</evidence>
<reference evidence="8 9" key="1">
    <citation type="submission" date="2016-10" db="EMBL/GenBank/DDBJ databases">
        <authorList>
            <person name="de Groot N.N."/>
        </authorList>
    </citation>
    <scope>NUCLEOTIDE SEQUENCE [LARGE SCALE GENOMIC DNA]</scope>
    <source>
        <strain evidence="8 9">CGMCC 1.8712</strain>
    </source>
</reference>
<dbReference type="OrthoDB" id="10510at2157"/>
<keyword evidence="4" id="KW-0520">NAD</keyword>
<keyword evidence="5" id="KW-0627">Porphyrin biosynthesis</keyword>
<dbReference type="InterPro" id="IPR006367">
    <property type="entry name" value="Sirohaem_synthase_N"/>
</dbReference>
<evidence type="ECO:0000313" key="9">
    <source>
        <dbReference type="Proteomes" id="UP000236755"/>
    </source>
</evidence>
<dbReference type="Gene3D" id="3.30.160.110">
    <property type="entry name" value="Siroheme synthase, domain 2"/>
    <property type="match status" value="1"/>
</dbReference>
<keyword evidence="9" id="KW-1185">Reference proteome</keyword>
<dbReference type="GO" id="GO:0043115">
    <property type="term" value="F:precorrin-2 dehydrogenase activity"/>
    <property type="evidence" value="ECO:0007669"/>
    <property type="project" value="UniProtKB-EC"/>
</dbReference>
<dbReference type="PANTHER" id="PTHR35330:SF1">
    <property type="entry name" value="SIROHEME BIOSYNTHESIS PROTEIN MET8"/>
    <property type="match status" value="1"/>
</dbReference>
<dbReference type="GO" id="GO:0019354">
    <property type="term" value="P:siroheme biosynthetic process"/>
    <property type="evidence" value="ECO:0007669"/>
    <property type="project" value="UniProtKB-UniPathway"/>
</dbReference>
<evidence type="ECO:0000256" key="1">
    <source>
        <dbReference type="ARBA" id="ARBA00005010"/>
    </source>
</evidence>
<protein>
    <recommendedName>
        <fullName evidence="2">precorrin-2 dehydrogenase</fullName>
        <ecNumber evidence="2">1.3.1.76</ecNumber>
    </recommendedName>
</protein>